<dbReference type="AlphaFoldDB" id="A0AAD6U2S9"/>
<evidence type="ECO:0000313" key="2">
    <source>
        <dbReference type="EMBL" id="KAJ7085116.1"/>
    </source>
</evidence>
<feature type="compositionally biased region" description="Pro residues" evidence="1">
    <location>
        <begin position="342"/>
        <end position="356"/>
    </location>
</feature>
<reference evidence="2" key="1">
    <citation type="submission" date="2023-03" db="EMBL/GenBank/DDBJ databases">
        <title>Massive genome expansion in bonnet fungi (Mycena s.s.) driven by repeated elements and novel gene families across ecological guilds.</title>
        <authorList>
            <consortium name="Lawrence Berkeley National Laboratory"/>
            <person name="Harder C.B."/>
            <person name="Miyauchi S."/>
            <person name="Viragh M."/>
            <person name="Kuo A."/>
            <person name="Thoen E."/>
            <person name="Andreopoulos B."/>
            <person name="Lu D."/>
            <person name="Skrede I."/>
            <person name="Drula E."/>
            <person name="Henrissat B."/>
            <person name="Morin E."/>
            <person name="Kohler A."/>
            <person name="Barry K."/>
            <person name="LaButti K."/>
            <person name="Morin E."/>
            <person name="Salamov A."/>
            <person name="Lipzen A."/>
            <person name="Mereny Z."/>
            <person name="Hegedus B."/>
            <person name="Baldrian P."/>
            <person name="Stursova M."/>
            <person name="Weitz H."/>
            <person name="Taylor A."/>
            <person name="Grigoriev I.V."/>
            <person name="Nagy L.G."/>
            <person name="Martin F."/>
            <person name="Kauserud H."/>
        </authorList>
    </citation>
    <scope>NUCLEOTIDE SEQUENCE</scope>
    <source>
        <strain evidence="2">CBHHK173m</strain>
    </source>
</reference>
<feature type="region of interest" description="Disordered" evidence="1">
    <location>
        <begin position="311"/>
        <end position="356"/>
    </location>
</feature>
<comment type="caution">
    <text evidence="2">The sequence shown here is derived from an EMBL/GenBank/DDBJ whole genome shotgun (WGS) entry which is preliminary data.</text>
</comment>
<dbReference type="EMBL" id="JARJCN010000035">
    <property type="protein sequence ID" value="KAJ7085116.1"/>
    <property type="molecule type" value="Genomic_DNA"/>
</dbReference>
<evidence type="ECO:0000256" key="1">
    <source>
        <dbReference type="SAM" id="MobiDB-lite"/>
    </source>
</evidence>
<dbReference type="Proteomes" id="UP001222325">
    <property type="component" value="Unassembled WGS sequence"/>
</dbReference>
<proteinExistence type="predicted"/>
<protein>
    <submittedName>
        <fullName evidence="2">Uncharacterized protein</fullName>
    </submittedName>
</protein>
<name>A0AAD6U2S9_9AGAR</name>
<gene>
    <name evidence="2" type="ORF">B0H15DRAFT_1023538</name>
</gene>
<keyword evidence="3" id="KW-1185">Reference proteome</keyword>
<accession>A0AAD6U2S9</accession>
<evidence type="ECO:0000313" key="3">
    <source>
        <dbReference type="Proteomes" id="UP001222325"/>
    </source>
</evidence>
<sequence>MSSTVCDATATYDRPPAAALQCALDSVSAVLRDNPGGAGCRGHREARDGHPLHLDCMPPRASRARWRPVCGGVRAVRVVASSLGRARSALAPAVHRSTPGPLTSVLSPSLDVPLCVALLLYPLVGMCLYPVRAAPLYAVLRVRPLNHNTPRHMLPSPLLGPLRFPFSRLGAACESYPVLQAACRPSRAVPPDSRAPNPPAMGSPPASARIAHFRVCTSHLAPDRRRPSSGPALSKLCAIPIPSEEPFDRAADVRFRTCPIHVFSKASNLAMTPRLSAHAFRTGFRAPDVEALDLRCSAHSLLAVRPFNARSVDDSGPALPRTIQLPPFRAETRAPESRPSPQMCPRPPPPPPARWY</sequence>
<organism evidence="2 3">
    <name type="scientific">Mycena belliarum</name>
    <dbReference type="NCBI Taxonomy" id="1033014"/>
    <lineage>
        <taxon>Eukaryota</taxon>
        <taxon>Fungi</taxon>
        <taxon>Dikarya</taxon>
        <taxon>Basidiomycota</taxon>
        <taxon>Agaricomycotina</taxon>
        <taxon>Agaricomycetes</taxon>
        <taxon>Agaricomycetidae</taxon>
        <taxon>Agaricales</taxon>
        <taxon>Marasmiineae</taxon>
        <taxon>Mycenaceae</taxon>
        <taxon>Mycena</taxon>
    </lineage>
</organism>